<gene>
    <name evidence="4" type="ORF">SAMN05421640_3453</name>
</gene>
<keyword evidence="5" id="KW-1185">Reference proteome</keyword>
<dbReference type="Pfam" id="PF03190">
    <property type="entry name" value="Thioredox_DsbH"/>
    <property type="match status" value="1"/>
</dbReference>
<evidence type="ECO:0000259" key="3">
    <source>
        <dbReference type="Pfam" id="PF03190"/>
    </source>
</evidence>
<dbReference type="PROSITE" id="PS00194">
    <property type="entry name" value="THIOREDOXIN_1"/>
    <property type="match status" value="1"/>
</dbReference>
<sequence length="176" mass="20521">MKILRIFLSTVLILLLGSWKQPEVAEVNWLTFEEAIALHEQKPKKLLIDLYTDWCGWCKVMDQKTYSKSEIANYINENFYPVKFNAEQKESVEFRGHTFNFVAQGRRGVHELAAALTRNQLSYPTTVFMDEELRIIQPIAGYLKPEQMEPILLFIGGDHFKTTSFEDFKKNHKSSL</sequence>
<dbReference type="Proteomes" id="UP000198393">
    <property type="component" value="Unassembled WGS sequence"/>
</dbReference>
<dbReference type="PANTHER" id="PTHR15337:SF11">
    <property type="entry name" value="THIOREDOXIN DOMAIN-CONTAINING PROTEIN"/>
    <property type="match status" value="1"/>
</dbReference>
<dbReference type="AlphaFoldDB" id="A0A239LYH9"/>
<dbReference type="PANTHER" id="PTHR15337">
    <property type="entry name" value="ANTERIOR GRADIENT PROTEIN-RELATED"/>
    <property type="match status" value="1"/>
</dbReference>
<proteinExistence type="predicted"/>
<evidence type="ECO:0000313" key="4">
    <source>
        <dbReference type="EMBL" id="SNT34928.1"/>
    </source>
</evidence>
<organism evidence="4 5">
    <name type="scientific">Ekhidna lutea</name>
    <dbReference type="NCBI Taxonomy" id="447679"/>
    <lineage>
        <taxon>Bacteria</taxon>
        <taxon>Pseudomonadati</taxon>
        <taxon>Bacteroidota</taxon>
        <taxon>Cytophagia</taxon>
        <taxon>Cytophagales</taxon>
        <taxon>Reichenbachiellaceae</taxon>
        <taxon>Ekhidna</taxon>
    </lineage>
</organism>
<dbReference type="InterPro" id="IPR036249">
    <property type="entry name" value="Thioredoxin-like_sf"/>
</dbReference>
<reference evidence="4 5" key="1">
    <citation type="submission" date="2017-06" db="EMBL/GenBank/DDBJ databases">
        <authorList>
            <person name="Kim H.J."/>
            <person name="Triplett B.A."/>
        </authorList>
    </citation>
    <scope>NUCLEOTIDE SEQUENCE [LARGE SCALE GENOMIC DNA]</scope>
    <source>
        <strain evidence="4 5">DSM 19307</strain>
    </source>
</reference>
<name>A0A239LYH9_EKHLU</name>
<dbReference type="RefSeq" id="WP_089358126.1">
    <property type="nucleotide sequence ID" value="NZ_FZPD01000006.1"/>
</dbReference>
<keyword evidence="2" id="KW-0676">Redox-active center</keyword>
<dbReference type="EMBL" id="FZPD01000006">
    <property type="protein sequence ID" value="SNT34928.1"/>
    <property type="molecule type" value="Genomic_DNA"/>
</dbReference>
<accession>A0A239LYH9</accession>
<dbReference type="OrthoDB" id="9811036at2"/>
<evidence type="ECO:0000256" key="1">
    <source>
        <dbReference type="ARBA" id="ARBA00022729"/>
    </source>
</evidence>
<keyword evidence="1" id="KW-0732">Signal</keyword>
<feature type="domain" description="Spermatogenesis-associated protein 20-like TRX" evidence="3">
    <location>
        <begin position="25"/>
        <end position="121"/>
    </location>
</feature>
<dbReference type="InterPro" id="IPR017937">
    <property type="entry name" value="Thioredoxin_CS"/>
</dbReference>
<protein>
    <recommendedName>
        <fullName evidence="3">Spermatogenesis-associated protein 20-like TRX domain-containing protein</fullName>
    </recommendedName>
</protein>
<dbReference type="InterPro" id="IPR004879">
    <property type="entry name" value="Ssp411-like_TRX"/>
</dbReference>
<evidence type="ECO:0000256" key="2">
    <source>
        <dbReference type="ARBA" id="ARBA00023284"/>
    </source>
</evidence>
<dbReference type="InterPro" id="IPR051099">
    <property type="entry name" value="AGR/TXD"/>
</dbReference>
<dbReference type="SUPFAM" id="SSF52833">
    <property type="entry name" value="Thioredoxin-like"/>
    <property type="match status" value="1"/>
</dbReference>
<evidence type="ECO:0000313" key="5">
    <source>
        <dbReference type="Proteomes" id="UP000198393"/>
    </source>
</evidence>
<dbReference type="Gene3D" id="3.40.30.10">
    <property type="entry name" value="Glutaredoxin"/>
    <property type="match status" value="1"/>
</dbReference>